<feature type="chain" id="PRO_5004326072" description="Transmembrane protein" evidence="2">
    <location>
        <begin position="28"/>
        <end position="112"/>
    </location>
</feature>
<accession>Q9FIG4</accession>
<dbReference type="EMBL" id="AB016888">
    <property type="protein sequence ID" value="BAB10494.1"/>
    <property type="molecule type" value="Genomic_DNA"/>
</dbReference>
<evidence type="ECO:0000256" key="2">
    <source>
        <dbReference type="SAM" id="SignalP"/>
    </source>
</evidence>
<reference key="2">
    <citation type="journal article" date="2000" name="Nature">
        <title>Sequence and analysis of chromosome 5 of the plant Arabidopsis thaliana.</title>
        <authorList>
            <consortium name="Kazusa DNA Research Institute"/>
            <consortium name="Cold Spring Harbor and Washington University in St Louis Sequencing Consortium"/>
            <consortium name="European Union Arabidopsis Genome Sequencing Consortium"/>
            <person name="Tabata S."/>
            <person name="Kaneko T."/>
            <person name="Nakamura Y."/>
            <person name="Kotani H."/>
            <person name="Kato T."/>
            <person name="Asamizu E."/>
            <person name="Miyajima N."/>
            <person name="Sasamoto S."/>
            <person name="Kimura T."/>
            <person name="Hosouchi T."/>
            <person name="Kawashima K."/>
            <person name="Kohara M."/>
            <person name="Matsumoto M."/>
            <person name="Matsuno A."/>
            <person name="Muraki A."/>
            <person name="Nakayama S."/>
            <person name="Nakazaki N."/>
            <person name="Naruo K."/>
            <person name="Okumura S."/>
            <person name="Shinpo S."/>
            <person name="Takeuchi C."/>
            <person name="Wada T."/>
            <person name="Watanabe A."/>
            <person name="Yamada M."/>
            <person name="Yasuda M."/>
            <person name="Sato S."/>
            <person name="de la Bastide M."/>
            <person name="Huang E."/>
            <person name="Spiegel L."/>
            <person name="Gnoj L."/>
            <person name="O'Shaughnessy A."/>
            <person name="Preston R."/>
            <person name="Habermann K."/>
            <person name="Murray J."/>
            <person name="Johnson D."/>
            <person name="Rohlfing T."/>
            <person name="Nelson J."/>
            <person name="Stoneking T."/>
            <person name="Pepin K."/>
            <person name="Spieth J."/>
            <person name="Sekhon M."/>
            <person name="Armstrong J."/>
            <person name="Becker M."/>
            <person name="Belter E."/>
            <person name="Cordum H."/>
            <person name="Cordes M."/>
            <person name="Courtney L."/>
            <person name="Courtney W."/>
            <person name="Dante M."/>
            <person name="Du H."/>
            <person name="Edwards J."/>
            <person name="Fryman J."/>
            <person name="Haakensen B."/>
            <person name="Lamar E."/>
            <person name="Latreille P."/>
            <person name="Leonard S."/>
            <person name="Meyer R."/>
            <person name="Mulvaney E."/>
            <person name="Ozersky P."/>
            <person name="Riley A."/>
            <person name="Strowmatt C."/>
            <person name="Wagner-McPherson C."/>
            <person name="Wollam A."/>
            <person name="Yoakum M."/>
            <person name="Bell M."/>
            <person name="Dedhia N."/>
            <person name="Parnell L."/>
            <person name="Shah R."/>
            <person name="Rodriguez M."/>
            <person name="See L.H."/>
            <person name="Vil D."/>
            <person name="Baker J."/>
            <person name="Kirchoff K."/>
            <person name="Toth K."/>
            <person name="King L."/>
            <person name="Bahret A."/>
            <person name="Miller B."/>
            <person name="Marra M."/>
            <person name="Martienssen R."/>
            <person name="McCombie W.R."/>
            <person name="Wilson R.K."/>
            <person name="Murphy G."/>
            <person name="Bancroft I."/>
            <person name="Volckaert G."/>
            <person name="Wambutt R."/>
            <person name="Dusterhoft A."/>
            <person name="Stiekema W."/>
            <person name="Pohl T."/>
            <person name="Entian K.D."/>
            <person name="Terryn N."/>
            <person name="Hartley N."/>
            <person name="Bent E."/>
            <person name="Johnson S."/>
            <person name="Langham S.A."/>
            <person name="McCullagh B."/>
            <person name="Robben J."/>
            <person name="Grymonprez B."/>
            <person name="Zimmermann W."/>
            <person name="Ramsperger U."/>
            <person name="Wedler H."/>
            <person name="Balke K."/>
            <person name="Wedler E."/>
            <person name="Peters S."/>
            <person name="van Staveren M."/>
            <person name="Dirkse W."/>
            <person name="Mooijman P."/>
            <person name="Lankhorst R.K."/>
            <person name="Weitzenegger T."/>
            <person name="Bothe G."/>
            <person name="Rose M."/>
            <person name="Hauf J."/>
            <person name="Berneiser S."/>
            <person name="Hempel S."/>
            <person name="Feldpausch M."/>
            <person name="Lamberth S."/>
            <person name="Villarroel R."/>
            <person name="Gielen J."/>
            <person name="Ardiles W."/>
            <person name="Bents O."/>
            <person name="Lemcke K."/>
            <person name="Kolesov G."/>
            <person name="Mayer K."/>
            <person name="Rudd S."/>
            <person name="Schoof H."/>
            <person name="Schueller C."/>
            <person name="Zaccaria P."/>
            <person name="Mewes H.W."/>
            <person name="Bevan M."/>
            <person name="Fransz P."/>
        </authorList>
    </citation>
    <scope>NUCLEOTIDE SEQUENCE [LARGE SCALE GENOMIC DNA]</scope>
    <source>
        <strain>cv. Columbia</strain>
    </source>
</reference>
<evidence type="ECO:0000313" key="3">
    <source>
        <dbReference type="EMBL" id="BAB10494.1"/>
    </source>
</evidence>
<organism evidence="3">
    <name type="scientific">Arabidopsis thaliana</name>
    <name type="common">Mouse-ear cress</name>
    <dbReference type="NCBI Taxonomy" id="3702"/>
    <lineage>
        <taxon>Eukaryota</taxon>
        <taxon>Viridiplantae</taxon>
        <taxon>Streptophyta</taxon>
        <taxon>Embryophyta</taxon>
        <taxon>Tracheophyta</taxon>
        <taxon>Spermatophyta</taxon>
        <taxon>Magnoliopsida</taxon>
        <taxon>eudicotyledons</taxon>
        <taxon>Gunneridae</taxon>
        <taxon>Pentapetalae</taxon>
        <taxon>rosids</taxon>
        <taxon>malvids</taxon>
        <taxon>Brassicales</taxon>
        <taxon>Brassicaceae</taxon>
        <taxon>Camelineae</taxon>
        <taxon>Arabidopsis</taxon>
    </lineage>
</organism>
<keyword evidence="1" id="KW-0472">Membrane</keyword>
<feature type="transmembrane region" description="Helical" evidence="1">
    <location>
        <begin position="83"/>
        <end position="104"/>
    </location>
</feature>
<keyword evidence="1" id="KW-0812">Transmembrane</keyword>
<keyword evidence="2" id="KW-0732">Signal</keyword>
<keyword evidence="1" id="KW-1133">Transmembrane helix</keyword>
<evidence type="ECO:0000256" key="1">
    <source>
        <dbReference type="SAM" id="Phobius"/>
    </source>
</evidence>
<protein>
    <recommendedName>
        <fullName evidence="4">Transmembrane protein</fullName>
    </recommendedName>
</protein>
<name>Q9FIG4_ARATH</name>
<proteinExistence type="predicted"/>
<feature type="signal peptide" evidence="2">
    <location>
        <begin position="1"/>
        <end position="27"/>
    </location>
</feature>
<dbReference type="AlphaFoldDB" id="Q9FIG4"/>
<evidence type="ECO:0008006" key="4">
    <source>
        <dbReference type="Google" id="ProtNLM"/>
    </source>
</evidence>
<reference evidence="3" key="1">
    <citation type="journal article" date="1998" name="DNA Res.">
        <title>Structural analysis of Arabidopsis thaliana chromosome 5. VIII. Sequence features of the regions of 1,081,958 bp covered by seventeen physically assigned P1 and TAC clones.</title>
        <authorList>
            <person name="Asamizu E."/>
            <person name="Sato S."/>
            <person name="Kaneko T."/>
            <person name="Nakamura Y."/>
            <person name="Kotani H."/>
            <person name="Miyajima N."/>
            <person name="Tabata S."/>
        </authorList>
    </citation>
    <scope>NUCLEOTIDE SEQUENCE [LARGE SCALE GENOMIC DNA]</scope>
</reference>
<sequence>MTSSMVSSMALFLLLLLVFPHMDKALGAQEEAQKQNVLHESPFVQIQTYLLLRPTGLSKAHSNLVIDFTLASNACERVHVSYIVLWFVVSILVYLCMCLSYFTVLSNRRLNK</sequence>